<dbReference type="GeneID" id="7202078"/>
<evidence type="ECO:0000256" key="6">
    <source>
        <dbReference type="ARBA" id="ARBA00047949"/>
    </source>
</evidence>
<comment type="catalytic activity">
    <reaction evidence="6">
        <text>2'-phospho-[ligated tRNA] + NAD(+) = mature tRNA + ADP-alpha-D-ribose 1'',2''-cyclic phosphate + nicotinamide</text>
        <dbReference type="Rhea" id="RHEA:23324"/>
        <dbReference type="Rhea" id="RHEA-COMP:11106"/>
        <dbReference type="Rhea" id="RHEA-COMP:11107"/>
        <dbReference type="ChEBI" id="CHEBI:17154"/>
        <dbReference type="ChEBI" id="CHEBI:57540"/>
        <dbReference type="ChEBI" id="CHEBI:76596"/>
        <dbReference type="ChEBI" id="CHEBI:82883"/>
        <dbReference type="ChEBI" id="CHEBI:85027"/>
        <dbReference type="EC" id="2.7.1.160"/>
    </reaction>
</comment>
<evidence type="ECO:0000256" key="2">
    <source>
        <dbReference type="ARBA" id="ARBA00009836"/>
    </source>
</evidence>
<evidence type="ECO:0000313" key="7">
    <source>
        <dbReference type="EMBL" id="EEC47046.1"/>
    </source>
</evidence>
<evidence type="ECO:0000256" key="4">
    <source>
        <dbReference type="ARBA" id="ARBA00022679"/>
    </source>
</evidence>
<keyword evidence="4" id="KW-0808">Transferase</keyword>
<dbReference type="GO" id="GO:0000215">
    <property type="term" value="F:tRNA 2'-phosphotransferase activity"/>
    <property type="evidence" value="ECO:0007669"/>
    <property type="project" value="UniProtKB-EC"/>
</dbReference>
<dbReference type="Proteomes" id="UP000000759">
    <property type="component" value="Chromosome 12"/>
</dbReference>
<dbReference type="Gene3D" id="1.10.10.970">
    <property type="entry name" value="RNA 2'-phosphotransferase, Tpt1/KptA family, N-terminal domain"/>
    <property type="match status" value="1"/>
</dbReference>
<organism evidence="7 8">
    <name type="scientific">Phaeodactylum tricornutum (strain CCAP 1055/1)</name>
    <dbReference type="NCBI Taxonomy" id="556484"/>
    <lineage>
        <taxon>Eukaryota</taxon>
        <taxon>Sar</taxon>
        <taxon>Stramenopiles</taxon>
        <taxon>Ochrophyta</taxon>
        <taxon>Bacillariophyta</taxon>
        <taxon>Bacillariophyceae</taxon>
        <taxon>Bacillariophycidae</taxon>
        <taxon>Naviculales</taxon>
        <taxon>Phaeodactylaceae</taxon>
        <taxon>Phaeodactylum</taxon>
    </lineage>
</organism>
<dbReference type="SUPFAM" id="SSF56399">
    <property type="entry name" value="ADP-ribosylation"/>
    <property type="match status" value="1"/>
</dbReference>
<proteinExistence type="inferred from homology"/>
<dbReference type="OrthoDB" id="419694at2759"/>
<name>B7G201_PHATC</name>
<dbReference type="InParanoid" id="B7G201"/>
<comment type="function">
    <text evidence="1">Catalyzes the last step of tRNA splicing, the transfer of the splice junction 2'-phosphate from ligated tRNA to NAD to produce ADP-ribose 1''-2'' cyclic phosphate.</text>
</comment>
<evidence type="ECO:0000256" key="5">
    <source>
        <dbReference type="ARBA" id="ARBA00023027"/>
    </source>
</evidence>
<dbReference type="InterPro" id="IPR002745">
    <property type="entry name" value="Ptrans_KptA/Tpt1"/>
</dbReference>
<reference evidence="7 8" key="1">
    <citation type="journal article" date="2008" name="Nature">
        <title>The Phaeodactylum genome reveals the evolutionary history of diatom genomes.</title>
        <authorList>
            <person name="Bowler C."/>
            <person name="Allen A.E."/>
            <person name="Badger J.H."/>
            <person name="Grimwood J."/>
            <person name="Jabbari K."/>
            <person name="Kuo A."/>
            <person name="Maheswari U."/>
            <person name="Martens C."/>
            <person name="Maumus F."/>
            <person name="Otillar R.P."/>
            <person name="Rayko E."/>
            <person name="Salamov A."/>
            <person name="Vandepoele K."/>
            <person name="Beszteri B."/>
            <person name="Gruber A."/>
            <person name="Heijde M."/>
            <person name="Katinka M."/>
            <person name="Mock T."/>
            <person name="Valentin K."/>
            <person name="Verret F."/>
            <person name="Berges J.A."/>
            <person name="Brownlee C."/>
            <person name="Cadoret J.P."/>
            <person name="Chiovitti A."/>
            <person name="Choi C.J."/>
            <person name="Coesel S."/>
            <person name="De Martino A."/>
            <person name="Detter J.C."/>
            <person name="Durkin C."/>
            <person name="Falciatore A."/>
            <person name="Fournet J."/>
            <person name="Haruta M."/>
            <person name="Huysman M.J."/>
            <person name="Jenkins B.D."/>
            <person name="Jiroutova K."/>
            <person name="Jorgensen R.E."/>
            <person name="Joubert Y."/>
            <person name="Kaplan A."/>
            <person name="Kroger N."/>
            <person name="Kroth P.G."/>
            <person name="La Roche J."/>
            <person name="Lindquist E."/>
            <person name="Lommer M."/>
            <person name="Martin-Jezequel V."/>
            <person name="Lopez P.J."/>
            <person name="Lucas S."/>
            <person name="Mangogna M."/>
            <person name="McGinnis K."/>
            <person name="Medlin L.K."/>
            <person name="Montsant A."/>
            <person name="Oudot-Le Secq M.P."/>
            <person name="Napoli C."/>
            <person name="Obornik M."/>
            <person name="Parker M.S."/>
            <person name="Petit J.L."/>
            <person name="Porcel B.M."/>
            <person name="Poulsen N."/>
            <person name="Robison M."/>
            <person name="Rychlewski L."/>
            <person name="Rynearson T.A."/>
            <person name="Schmutz J."/>
            <person name="Shapiro H."/>
            <person name="Siaut M."/>
            <person name="Stanley M."/>
            <person name="Sussman M.R."/>
            <person name="Taylor A.R."/>
            <person name="Vardi A."/>
            <person name="von Dassow P."/>
            <person name="Vyverman W."/>
            <person name="Willis A."/>
            <person name="Wyrwicz L.S."/>
            <person name="Rokhsar D.S."/>
            <person name="Weissenbach J."/>
            <person name="Armbrust E.V."/>
            <person name="Green B.R."/>
            <person name="Van de Peer Y."/>
            <person name="Grigoriev I.V."/>
        </authorList>
    </citation>
    <scope>NUCLEOTIDE SEQUENCE [LARGE SCALE GENOMIC DNA]</scope>
    <source>
        <strain evidence="7 8">CCAP 1055/1</strain>
    </source>
</reference>
<sequence length="225" mass="24899">MSEKKKNLRKLSHRLSYVLRHGALDMGLEMTADGYVPVDSLLILQHPKFIGNQWTLQDIRDVVSDSDKQRFKLREKPASDYGQATQRHTISFIKPELLLVRLSAEELRRIPTIVHGTYSALWPAIQISGGLSRMKRTHIHCASGLIGENGVISGMRRGCDVYIYINAEACADAGVVFYRSDNGVLLTAGIKGGILPCKYFSHVTDAGGNEILVRSKTEGSRSCLG</sequence>
<dbReference type="PaxDb" id="2850-Phatr21228"/>
<dbReference type="GO" id="GO:0006388">
    <property type="term" value="P:tRNA splicing, via endonucleolytic cleavage and ligation"/>
    <property type="evidence" value="ECO:0007669"/>
    <property type="project" value="TreeGrafter"/>
</dbReference>
<dbReference type="STRING" id="556484.B7G201"/>
<dbReference type="EMBL" id="CM000614">
    <property type="protein sequence ID" value="EEC47046.1"/>
    <property type="molecule type" value="Genomic_DNA"/>
</dbReference>
<dbReference type="FunFam" id="3.20.170.30:FF:000002">
    <property type="entry name" value="Phosphotransferase, putative"/>
    <property type="match status" value="1"/>
</dbReference>
<keyword evidence="5" id="KW-0520">NAD</keyword>
<dbReference type="Pfam" id="PF01885">
    <property type="entry name" value="PTS_2-RNA"/>
    <property type="match status" value="1"/>
</dbReference>
<protein>
    <recommendedName>
        <fullName evidence="3">2'-phosphotransferase</fullName>
        <ecNumber evidence="3">2.7.1.160</ecNumber>
    </recommendedName>
</protein>
<keyword evidence="8" id="KW-1185">Reference proteome</keyword>
<evidence type="ECO:0000256" key="1">
    <source>
        <dbReference type="ARBA" id="ARBA00003343"/>
    </source>
</evidence>
<comment type="similarity">
    <text evidence="2">Belongs to the KptA/TPT1 family.</text>
</comment>
<dbReference type="Gene3D" id="3.20.170.30">
    <property type="match status" value="1"/>
</dbReference>
<dbReference type="eggNOG" id="KOG2278">
    <property type="taxonomic scope" value="Eukaryota"/>
</dbReference>
<dbReference type="PANTHER" id="PTHR12684:SF2">
    <property type="entry name" value="TRNA 2'-PHOSPHOTRANSFERASE 1"/>
    <property type="match status" value="1"/>
</dbReference>
<gene>
    <name evidence="7" type="ORF">PHATRDRAFT_21228</name>
</gene>
<evidence type="ECO:0000313" key="8">
    <source>
        <dbReference type="Proteomes" id="UP000000759"/>
    </source>
</evidence>
<evidence type="ECO:0000256" key="3">
    <source>
        <dbReference type="ARBA" id="ARBA00012007"/>
    </source>
</evidence>
<accession>B7G201</accession>
<dbReference type="InterPro" id="IPR042081">
    <property type="entry name" value="RNA_2'-PTrans_C"/>
</dbReference>
<dbReference type="InterPro" id="IPR042080">
    <property type="entry name" value="RNA_2'-PTrans_N"/>
</dbReference>
<dbReference type="EC" id="2.7.1.160" evidence="3"/>
<dbReference type="PANTHER" id="PTHR12684">
    <property type="entry name" value="PUTATIVE PHOSPHOTRANSFERASE"/>
    <property type="match status" value="1"/>
</dbReference>
<dbReference type="KEGG" id="pti:PHATRDRAFT_21228"/>
<dbReference type="RefSeq" id="XP_002181123.1">
    <property type="nucleotide sequence ID" value="XM_002181087.1"/>
</dbReference>
<reference evidence="8" key="2">
    <citation type="submission" date="2008-08" db="EMBL/GenBank/DDBJ databases">
        <authorList>
            <consortium name="Diatom Consortium"/>
            <person name="Grigoriev I."/>
            <person name="Grimwood J."/>
            <person name="Kuo A."/>
            <person name="Otillar R.P."/>
            <person name="Salamov A."/>
            <person name="Detter J.C."/>
            <person name="Lindquist E."/>
            <person name="Shapiro H."/>
            <person name="Lucas S."/>
            <person name="Glavina del Rio T."/>
            <person name="Pitluck S."/>
            <person name="Rokhsar D."/>
            <person name="Bowler C."/>
        </authorList>
    </citation>
    <scope>GENOME REANNOTATION</scope>
    <source>
        <strain evidence="8">CCAP 1055/1</strain>
    </source>
</reference>
<dbReference type="AlphaFoldDB" id="B7G201"/>